<dbReference type="PANTHER" id="PTHR43794">
    <property type="entry name" value="AMINOHYDROLASE SSNA-RELATED"/>
    <property type="match status" value="1"/>
</dbReference>
<dbReference type="GO" id="GO:0016810">
    <property type="term" value="F:hydrolase activity, acting on carbon-nitrogen (but not peptide) bonds"/>
    <property type="evidence" value="ECO:0007669"/>
    <property type="project" value="InterPro"/>
</dbReference>
<protein>
    <submittedName>
        <fullName evidence="3">5-methylthioadenosine/S-adenosylhomocysteine deaminase</fullName>
    </submittedName>
</protein>
<evidence type="ECO:0000313" key="4">
    <source>
        <dbReference type="Proteomes" id="UP000294567"/>
    </source>
</evidence>
<dbReference type="PANTHER" id="PTHR43794:SF11">
    <property type="entry name" value="AMIDOHYDROLASE-RELATED DOMAIN-CONTAINING PROTEIN"/>
    <property type="match status" value="1"/>
</dbReference>
<sequence length="474" mass="52881">MKKVDMIVKAPHFYTMGGEGVGYRSNVAMVVDGGKIIAMEDMDVIDKEYVGEELLELNHHAVFPGFIDGHMHTGLAIMRGLAQDTNNWMMYGLQPFDNVVKKEEKLAGSKLAIIEAIKAGTTTFGDYEIDMDPVCEFMYNVGVRGNIASTIREAKRRVYEPGELYEFDKNLGEKSFKQNLELYDKWHNRGNGRIKILMGPQGADFLSKELLLEVQKAAKERNTKIHMHVQQGDRETYQIVNRYNKRPIEWLSEIGYLDETLIAVHLTDANDEETKVVANSGASMIVCPGSIGIIDGIVPPSVVFQRTGGNVALGSDQAPGNNCHNVINEMKLVALFNKIKYKNPEIMPAWRVLRMATIEGAKAVGLGDLVGSLEVGKRADFIAIDLKKPTMLPVYTKPMRNIIPNLVYSARGDEVVLSVVDGKVIYKDGVILGIDEEECLKEVQLYPDSIGKRASKEFFEINGTNAKFMKQNKL</sequence>
<dbReference type="InterPro" id="IPR006680">
    <property type="entry name" value="Amidohydro-rel"/>
</dbReference>
<dbReference type="InterPro" id="IPR011059">
    <property type="entry name" value="Metal-dep_hydrolase_composite"/>
</dbReference>
<organism evidence="3 4">
    <name type="scientific">Keratinibaculum paraultunense</name>
    <dbReference type="NCBI Taxonomy" id="1278232"/>
    <lineage>
        <taxon>Bacteria</taxon>
        <taxon>Bacillati</taxon>
        <taxon>Bacillota</taxon>
        <taxon>Tissierellia</taxon>
        <taxon>Tissierellales</taxon>
        <taxon>Tepidimicrobiaceae</taxon>
        <taxon>Keratinibaculum</taxon>
    </lineage>
</organism>
<name>A0A4R3L2K6_9FIRM</name>
<feature type="domain" description="Amidohydrolase-related" evidence="2">
    <location>
        <begin position="62"/>
        <end position="424"/>
    </location>
</feature>
<gene>
    <name evidence="3" type="ORF">EDD65_10137</name>
</gene>
<dbReference type="Gene3D" id="3.20.20.140">
    <property type="entry name" value="Metal-dependent hydrolases"/>
    <property type="match status" value="1"/>
</dbReference>
<keyword evidence="4" id="KW-1185">Reference proteome</keyword>
<accession>A0A4R3L2K6</accession>
<dbReference type="InterPro" id="IPR032466">
    <property type="entry name" value="Metal_Hydrolase"/>
</dbReference>
<dbReference type="Proteomes" id="UP000294567">
    <property type="component" value="Unassembled WGS sequence"/>
</dbReference>
<keyword evidence="1" id="KW-0378">Hydrolase</keyword>
<proteinExistence type="predicted"/>
<dbReference type="SUPFAM" id="SSF51338">
    <property type="entry name" value="Composite domain of metallo-dependent hydrolases"/>
    <property type="match status" value="1"/>
</dbReference>
<dbReference type="SUPFAM" id="SSF51556">
    <property type="entry name" value="Metallo-dependent hydrolases"/>
    <property type="match status" value="1"/>
</dbReference>
<evidence type="ECO:0000256" key="1">
    <source>
        <dbReference type="ARBA" id="ARBA00022801"/>
    </source>
</evidence>
<reference evidence="3 4" key="1">
    <citation type="submission" date="2019-03" db="EMBL/GenBank/DDBJ databases">
        <title>Genomic Encyclopedia of Type Strains, Phase IV (KMG-IV): sequencing the most valuable type-strain genomes for metagenomic binning, comparative biology and taxonomic classification.</title>
        <authorList>
            <person name="Goeker M."/>
        </authorList>
    </citation>
    <scope>NUCLEOTIDE SEQUENCE [LARGE SCALE GENOMIC DNA]</scope>
    <source>
        <strain evidence="3 4">DSM 26752</strain>
    </source>
</reference>
<dbReference type="Gene3D" id="2.30.40.10">
    <property type="entry name" value="Urease, subunit C, domain 1"/>
    <property type="match status" value="1"/>
</dbReference>
<dbReference type="InterPro" id="IPR050287">
    <property type="entry name" value="MTA/SAH_deaminase"/>
</dbReference>
<dbReference type="EMBL" id="SMAE01000001">
    <property type="protein sequence ID" value="TCS91537.1"/>
    <property type="molecule type" value="Genomic_DNA"/>
</dbReference>
<evidence type="ECO:0000313" key="3">
    <source>
        <dbReference type="EMBL" id="TCS91537.1"/>
    </source>
</evidence>
<evidence type="ECO:0000259" key="2">
    <source>
        <dbReference type="Pfam" id="PF01979"/>
    </source>
</evidence>
<dbReference type="Pfam" id="PF01979">
    <property type="entry name" value="Amidohydro_1"/>
    <property type="match status" value="1"/>
</dbReference>
<dbReference type="OrthoDB" id="9807210at2"/>
<dbReference type="AlphaFoldDB" id="A0A4R3L2K6"/>
<comment type="caution">
    <text evidence="3">The sequence shown here is derived from an EMBL/GenBank/DDBJ whole genome shotgun (WGS) entry which is preliminary data.</text>
</comment>
<dbReference type="RefSeq" id="WP_132025230.1">
    <property type="nucleotide sequence ID" value="NZ_CP068564.1"/>
</dbReference>